<sequence length="412" mass="47444">LKICSANNKSRAQEYQKKSPEQTIVQCRLVNVAPCFCKPESQRFQLSSRTYKSKDSKAILTNKSHRNSSSIEEDRTFSDQRAQRCLEKLTFKQNIATPTVKHFELIKDEKYLDQYFIYPENGSNEIFLNNRNNSPDAKKCLNRQCSDMLKSLTSDDQRSRNQSFTELPKVNDRSDEVEANTGVILLRTVPQNTKNNANNLNMDPEKIRSFNEEAFSICQHPYFFKTNNEKKNNLDNMPVSLRKLLGNIGGNLSSERNSRKPTKNSSYPRKFEWKIEEAKSGKHYVQHRLKPIVHLVPVVRKNEPKAMSSPQKEMKLRKFTGEKASRSLSNIFMNPVYTDAGTGTIPTSRCGQQPEIIVPRWRTPPLVYGGSRDNLKNLNANVLYEHTTNLPFCLPYPGNNNGRSRKALRRFI</sequence>
<proteinExistence type="predicted"/>
<name>A0A0R3RXC2_9BILA</name>
<dbReference type="AlphaFoldDB" id="A0A0R3RXC2"/>
<evidence type="ECO:0000313" key="2">
    <source>
        <dbReference type="Proteomes" id="UP000050640"/>
    </source>
</evidence>
<organism evidence="2 3">
    <name type="scientific">Elaeophora elaphi</name>
    <dbReference type="NCBI Taxonomy" id="1147741"/>
    <lineage>
        <taxon>Eukaryota</taxon>
        <taxon>Metazoa</taxon>
        <taxon>Ecdysozoa</taxon>
        <taxon>Nematoda</taxon>
        <taxon>Chromadorea</taxon>
        <taxon>Rhabditida</taxon>
        <taxon>Spirurina</taxon>
        <taxon>Spiruromorpha</taxon>
        <taxon>Filarioidea</taxon>
        <taxon>Onchocercidae</taxon>
        <taxon>Elaeophora</taxon>
    </lineage>
</organism>
<feature type="region of interest" description="Disordered" evidence="1">
    <location>
        <begin position="152"/>
        <end position="173"/>
    </location>
</feature>
<evidence type="ECO:0000256" key="1">
    <source>
        <dbReference type="SAM" id="MobiDB-lite"/>
    </source>
</evidence>
<dbReference type="WBParaSite" id="EEL_0000686701-mRNA-1">
    <property type="protein sequence ID" value="EEL_0000686701-mRNA-1"/>
    <property type="gene ID" value="EEL_0000686701"/>
</dbReference>
<protein>
    <submittedName>
        <fullName evidence="3">Chromosome 1 open reading frame 141</fullName>
    </submittedName>
</protein>
<dbReference type="Proteomes" id="UP000050640">
    <property type="component" value="Unplaced"/>
</dbReference>
<accession>A0A0R3RXC2</accession>
<reference evidence="3" key="1">
    <citation type="submission" date="2017-02" db="UniProtKB">
        <authorList>
            <consortium name="WormBaseParasite"/>
        </authorList>
    </citation>
    <scope>IDENTIFICATION</scope>
</reference>
<evidence type="ECO:0000313" key="3">
    <source>
        <dbReference type="WBParaSite" id="EEL_0000686701-mRNA-1"/>
    </source>
</evidence>
<keyword evidence="2" id="KW-1185">Reference proteome</keyword>